<dbReference type="Pfam" id="PF01476">
    <property type="entry name" value="LysM"/>
    <property type="match status" value="6"/>
</dbReference>
<dbReference type="InterPro" id="IPR018392">
    <property type="entry name" value="LysM"/>
</dbReference>
<reference evidence="3" key="1">
    <citation type="submission" date="2020-11" db="EMBL/GenBank/DDBJ databases">
        <title>Sequencing the genomes of 1000 actinobacteria strains.</title>
        <authorList>
            <person name="Klenk H.-P."/>
        </authorList>
    </citation>
    <scope>NUCLEOTIDE SEQUENCE</scope>
    <source>
        <strain evidence="3">DSM 26152</strain>
    </source>
</reference>
<dbReference type="Proteomes" id="UP000625033">
    <property type="component" value="Unassembled WGS sequence"/>
</dbReference>
<feature type="compositionally biased region" description="Low complexity" evidence="1">
    <location>
        <begin position="144"/>
        <end position="158"/>
    </location>
</feature>
<dbReference type="InterPro" id="IPR036779">
    <property type="entry name" value="LysM_dom_sf"/>
</dbReference>
<name>A0A931D710_9MICC</name>
<evidence type="ECO:0000313" key="4">
    <source>
        <dbReference type="Proteomes" id="UP000625033"/>
    </source>
</evidence>
<feature type="compositionally biased region" description="Low complexity" evidence="1">
    <location>
        <begin position="274"/>
        <end position="297"/>
    </location>
</feature>
<dbReference type="SMART" id="SM00257">
    <property type="entry name" value="LysM"/>
    <property type="match status" value="6"/>
</dbReference>
<organism evidence="3 4">
    <name type="scientific">Zhihengliuella flava</name>
    <dbReference type="NCBI Taxonomy" id="1285193"/>
    <lineage>
        <taxon>Bacteria</taxon>
        <taxon>Bacillati</taxon>
        <taxon>Actinomycetota</taxon>
        <taxon>Actinomycetes</taxon>
        <taxon>Micrococcales</taxon>
        <taxon>Micrococcaceae</taxon>
        <taxon>Zhihengliuella</taxon>
    </lineage>
</organism>
<feature type="domain" description="LysM" evidence="2">
    <location>
        <begin position="296"/>
        <end position="340"/>
    </location>
</feature>
<feature type="region of interest" description="Disordered" evidence="1">
    <location>
        <begin position="143"/>
        <end position="162"/>
    </location>
</feature>
<feature type="domain" description="LysM" evidence="2">
    <location>
        <begin position="98"/>
        <end position="142"/>
    </location>
</feature>
<dbReference type="Gene3D" id="1.10.530.10">
    <property type="match status" value="1"/>
</dbReference>
<gene>
    <name evidence="3" type="ORF">IW252_002386</name>
</gene>
<dbReference type="GO" id="GO:0008932">
    <property type="term" value="F:lytic endotransglycosylase activity"/>
    <property type="evidence" value="ECO:0007669"/>
    <property type="project" value="TreeGrafter"/>
</dbReference>
<dbReference type="RefSeq" id="WP_196836785.1">
    <property type="nucleotide sequence ID" value="NZ_JADOTZ010000001.1"/>
</dbReference>
<dbReference type="InterPro" id="IPR008258">
    <property type="entry name" value="Transglycosylase_SLT_dom_1"/>
</dbReference>
<feature type="domain" description="LysM" evidence="2">
    <location>
        <begin position="161"/>
        <end position="206"/>
    </location>
</feature>
<dbReference type="SUPFAM" id="SSF54106">
    <property type="entry name" value="LysM domain"/>
    <property type="match status" value="6"/>
</dbReference>
<sequence length="647" mass="66099">MSQARAASARPIQTLQASRTRFAVSGVAAATLPAVMLTGLGTAAPAEAAESSAAHLLAPKAATPSNITAAQNKIAAHLVAAHLPSRIAAVVPAAPTSSSVTVSSGDTLSHIAARAGVSLSALLKANDLSSSSIIYPGQKISLPGDSSSDSRSSGQSSSKATKHTVVHGDTLYGIAAKYSTSLSTLLKLNPKLKSSAIIYPGQEVTVSGSSSTSSSASTSSTSTSTKTTSSYTVKSGDTLSGIAARNDMGLSTLLKLNSLSSSAIIYPGQKLRLSGSSTSTSTASTSSTSTSTKTTSSYTVKSGDTLSGIAARNDMGLSTLLKLNSLSSSAIIYPGQKLRLSGSSTSTSTASTSSTSTSTKTTSSYTVKSGDTLSGIAARNDMGLSTLLKLNSLSSSAIIYPGQKLRLSGSSTSTSTASTSSTSTSTKTTSSYTVKSGDTLSGIAGQHSVSLSKLLQANQLSKTSVIHPGQKVTIPGGGTVSAAGDQLVPSTFLHYTYPEDTVRSANENKRILLSRNLPSQSEMRSLISATARQFGVDPSLALAHAYQESGFNADAVSPANAIGAMQVIPSSGEWASQLVGRQLNLLDPRDNVTAGVAIIAALQKTSKNVEEGIASYYQGQGSVRRNGMYSDTKHYVQSVLAHQRSFR</sequence>
<accession>A0A931D710</accession>
<feature type="region of interest" description="Disordered" evidence="1">
    <location>
        <begin position="407"/>
        <end position="436"/>
    </location>
</feature>
<dbReference type="Gene3D" id="3.10.350.10">
    <property type="entry name" value="LysM domain"/>
    <property type="match status" value="6"/>
</dbReference>
<comment type="caution">
    <text evidence="3">The sequence shown here is derived from an EMBL/GenBank/DDBJ whole genome shotgun (WGS) entry which is preliminary data.</text>
</comment>
<proteinExistence type="predicted"/>
<dbReference type="CDD" id="cd00118">
    <property type="entry name" value="LysM"/>
    <property type="match status" value="6"/>
</dbReference>
<feature type="domain" description="LysM" evidence="2">
    <location>
        <begin position="229"/>
        <end position="273"/>
    </location>
</feature>
<feature type="compositionally biased region" description="Low complexity" evidence="1">
    <location>
        <begin position="341"/>
        <end position="364"/>
    </location>
</feature>
<dbReference type="PROSITE" id="PS51782">
    <property type="entry name" value="LYSM"/>
    <property type="match status" value="6"/>
</dbReference>
<dbReference type="SUPFAM" id="SSF53955">
    <property type="entry name" value="Lysozyme-like"/>
    <property type="match status" value="1"/>
</dbReference>
<evidence type="ECO:0000313" key="3">
    <source>
        <dbReference type="EMBL" id="MBG6085619.1"/>
    </source>
</evidence>
<protein>
    <submittedName>
        <fullName evidence="3">LysM repeat protein</fullName>
    </submittedName>
</protein>
<feature type="region of interest" description="Disordered" evidence="1">
    <location>
        <begin position="205"/>
        <end position="233"/>
    </location>
</feature>
<evidence type="ECO:0000259" key="2">
    <source>
        <dbReference type="PROSITE" id="PS51782"/>
    </source>
</evidence>
<evidence type="ECO:0000256" key="1">
    <source>
        <dbReference type="SAM" id="MobiDB-lite"/>
    </source>
</evidence>
<feature type="compositionally biased region" description="Low complexity" evidence="1">
    <location>
        <begin position="408"/>
        <end position="433"/>
    </location>
</feature>
<feature type="domain" description="LysM" evidence="2">
    <location>
        <begin position="363"/>
        <end position="407"/>
    </location>
</feature>
<feature type="region of interest" description="Disordered" evidence="1">
    <location>
        <begin position="273"/>
        <end position="297"/>
    </location>
</feature>
<dbReference type="AlphaFoldDB" id="A0A931D710"/>
<dbReference type="EMBL" id="JADOTZ010000001">
    <property type="protein sequence ID" value="MBG6085619.1"/>
    <property type="molecule type" value="Genomic_DNA"/>
</dbReference>
<feature type="region of interest" description="Disordered" evidence="1">
    <location>
        <begin position="340"/>
        <end position="364"/>
    </location>
</feature>
<keyword evidence="4" id="KW-1185">Reference proteome</keyword>
<dbReference type="PANTHER" id="PTHR33734:SF22">
    <property type="entry name" value="MEMBRANE-BOUND LYTIC MUREIN TRANSGLYCOSYLASE D"/>
    <property type="match status" value="1"/>
</dbReference>
<dbReference type="InterPro" id="IPR023346">
    <property type="entry name" value="Lysozyme-like_dom_sf"/>
</dbReference>
<dbReference type="PANTHER" id="PTHR33734">
    <property type="entry name" value="LYSM DOMAIN-CONTAINING GPI-ANCHORED PROTEIN 2"/>
    <property type="match status" value="1"/>
</dbReference>
<feature type="domain" description="LysM" evidence="2">
    <location>
        <begin position="430"/>
        <end position="474"/>
    </location>
</feature>
<dbReference type="Pfam" id="PF01464">
    <property type="entry name" value="SLT"/>
    <property type="match status" value="1"/>
</dbReference>